<dbReference type="GO" id="GO:0018169">
    <property type="term" value="F:ribosomal S6-glutamic acid ligase activity"/>
    <property type="evidence" value="ECO:0007669"/>
    <property type="project" value="TreeGrafter"/>
</dbReference>
<dbReference type="Pfam" id="PF08443">
    <property type="entry name" value="RimK"/>
    <property type="match status" value="1"/>
</dbReference>
<dbReference type="Proteomes" id="UP000700706">
    <property type="component" value="Unassembled WGS sequence"/>
</dbReference>
<dbReference type="InterPro" id="IPR011761">
    <property type="entry name" value="ATP-grasp"/>
</dbReference>
<dbReference type="Gene3D" id="3.30.1490.20">
    <property type="entry name" value="ATP-grasp fold, A domain"/>
    <property type="match status" value="1"/>
</dbReference>
<keyword evidence="1" id="KW-0067">ATP-binding</keyword>
<evidence type="ECO:0000313" key="3">
    <source>
        <dbReference type="EMBL" id="MBW8725108.1"/>
    </source>
</evidence>
<proteinExistence type="predicted"/>
<evidence type="ECO:0000256" key="1">
    <source>
        <dbReference type="PROSITE-ProRule" id="PRU00409"/>
    </source>
</evidence>
<dbReference type="Gene3D" id="3.30.470.20">
    <property type="entry name" value="ATP-grasp fold, B domain"/>
    <property type="match status" value="1"/>
</dbReference>
<dbReference type="GO" id="GO:0005524">
    <property type="term" value="F:ATP binding"/>
    <property type="evidence" value="ECO:0007669"/>
    <property type="project" value="UniProtKB-UniRule"/>
</dbReference>
<dbReference type="InterPro" id="IPR013815">
    <property type="entry name" value="ATP_grasp_subdomain_1"/>
</dbReference>
<name>A0A952KCP0_9PROT</name>
<sequence>MAITLIVADEPDGLVRDRLAGDLPPQCRVVAPDDMLDGLHLPQPDAASGVTVVNLCRDQRPLSFGYYVSLIAEARGYAAIPTAADLADQADDRLVRSRHAPVDRALAALRRQSTRLVLPRRLFVALGRCNKPHLQEVAEAAYEAFGLPLMTLQIDPVRLRLLQAVAEPLAGLDPRQQRLLRAALERLAGPPPTPRPFRRAPRLAILVNPDDPLPPSKPGTIVRLRDVASSMGIDTECLGHRDLPRLGSFDALLIRETTALQAPSYIFAETAARLGLPAIDDPVSILRCCNKVFLHERLKAEGVAQPRTLAVRADTLSAAGEALGFPLVLKVPDGACSRGVVRVDTPAELPVAGRRLLRRSRLILAQEYLYTDFDWRIGVLAGQPLFACRYGMVHGHWQIFRHAGDGSSEEGATEPVPLDAVPPAVLSAALAAAALIGTGLYGVDLKETAQGPVVIEVNDNPNIDVGLEDACLGDALYERLLAHFLERIEAGEDRATAPARAAGSIW</sequence>
<dbReference type="PROSITE" id="PS50975">
    <property type="entry name" value="ATP_GRASP"/>
    <property type="match status" value="1"/>
</dbReference>
<dbReference type="PANTHER" id="PTHR21621">
    <property type="entry name" value="RIBOSOMAL PROTEIN S6 MODIFICATION PROTEIN"/>
    <property type="match status" value="1"/>
</dbReference>
<protein>
    <submittedName>
        <fullName evidence="3">RimK-like ATPgrasp N-terminal domain-containing protein</fullName>
    </submittedName>
</protein>
<comment type="caution">
    <text evidence="3">The sequence shown here is derived from an EMBL/GenBank/DDBJ whole genome shotgun (WGS) entry which is preliminary data.</text>
</comment>
<dbReference type="GO" id="GO:0046872">
    <property type="term" value="F:metal ion binding"/>
    <property type="evidence" value="ECO:0007669"/>
    <property type="project" value="InterPro"/>
</dbReference>
<dbReference type="SUPFAM" id="SSF56059">
    <property type="entry name" value="Glutathione synthetase ATP-binding domain-like"/>
    <property type="match status" value="1"/>
</dbReference>
<evidence type="ECO:0000259" key="2">
    <source>
        <dbReference type="PROSITE" id="PS50975"/>
    </source>
</evidence>
<organism evidence="3 4">
    <name type="scientific">Inquilinus limosus</name>
    <dbReference type="NCBI Taxonomy" id="171674"/>
    <lineage>
        <taxon>Bacteria</taxon>
        <taxon>Pseudomonadati</taxon>
        <taxon>Pseudomonadota</taxon>
        <taxon>Alphaproteobacteria</taxon>
        <taxon>Rhodospirillales</taxon>
        <taxon>Rhodospirillaceae</taxon>
        <taxon>Inquilinus</taxon>
    </lineage>
</organism>
<feature type="domain" description="ATP-grasp" evidence="2">
    <location>
        <begin position="295"/>
        <end position="485"/>
    </location>
</feature>
<dbReference type="Pfam" id="PF14401">
    <property type="entry name" value="RLAN"/>
    <property type="match status" value="1"/>
</dbReference>
<dbReference type="GO" id="GO:0005737">
    <property type="term" value="C:cytoplasm"/>
    <property type="evidence" value="ECO:0007669"/>
    <property type="project" value="TreeGrafter"/>
</dbReference>
<dbReference type="InterPro" id="IPR013651">
    <property type="entry name" value="ATP-grasp_RimK-type"/>
</dbReference>
<dbReference type="EMBL" id="JAEKLZ010000160">
    <property type="protein sequence ID" value="MBW8725108.1"/>
    <property type="molecule type" value="Genomic_DNA"/>
</dbReference>
<dbReference type="AlphaFoldDB" id="A0A952KCP0"/>
<gene>
    <name evidence="3" type="ORF">JF625_08150</name>
</gene>
<dbReference type="GO" id="GO:0009432">
    <property type="term" value="P:SOS response"/>
    <property type="evidence" value="ECO:0007669"/>
    <property type="project" value="TreeGrafter"/>
</dbReference>
<reference evidence="3" key="1">
    <citation type="submission" date="2020-06" db="EMBL/GenBank/DDBJ databases">
        <title>Stable isotope informed genome-resolved metagenomics uncovers potential trophic interactions in rhizosphere soil.</title>
        <authorList>
            <person name="Starr E.P."/>
            <person name="Shi S."/>
            <person name="Blazewicz S.J."/>
            <person name="Koch B.J."/>
            <person name="Probst A.J."/>
            <person name="Hungate B.A."/>
            <person name="Pett-Ridge J."/>
            <person name="Firestone M.K."/>
            <person name="Banfield J.F."/>
        </authorList>
    </citation>
    <scope>NUCLEOTIDE SEQUENCE</scope>
    <source>
        <strain evidence="3">YM_69_17</strain>
    </source>
</reference>
<dbReference type="PANTHER" id="PTHR21621:SF0">
    <property type="entry name" value="BETA-CITRYLGLUTAMATE SYNTHASE B-RELATED"/>
    <property type="match status" value="1"/>
</dbReference>
<evidence type="ECO:0000313" key="4">
    <source>
        <dbReference type="Proteomes" id="UP000700706"/>
    </source>
</evidence>
<accession>A0A952KCP0</accession>
<keyword evidence="1" id="KW-0547">Nucleotide-binding</keyword>
<dbReference type="InterPro" id="IPR025839">
    <property type="entry name" value="RLAN_dom"/>
</dbReference>